<protein>
    <submittedName>
        <fullName evidence="2">Uncharacterized protein</fullName>
    </submittedName>
</protein>
<dbReference type="EMBL" id="FWWU01000005">
    <property type="protein sequence ID" value="SMB81136.1"/>
    <property type="molecule type" value="Genomic_DNA"/>
</dbReference>
<gene>
    <name evidence="2" type="ORF">SAMN00790413_04477</name>
</gene>
<dbReference type="Proteomes" id="UP000192582">
    <property type="component" value="Unassembled WGS sequence"/>
</dbReference>
<evidence type="ECO:0000313" key="2">
    <source>
        <dbReference type="EMBL" id="SMB81136.1"/>
    </source>
</evidence>
<name>A0A1W1UJ58_9DEIO</name>
<keyword evidence="1" id="KW-0472">Membrane</keyword>
<sequence length="98" mass="10782">MVWAWRPEGQYIIKNLVLIAGALVVGAMWRGGALIADPKAEWMQALHASFTASLEGEFAATVDGLNVLNRCMAMPASQAWAGTLDFSRNRRVTMVTDW</sequence>
<keyword evidence="3" id="KW-1185">Reference proteome</keyword>
<feature type="transmembrane region" description="Helical" evidence="1">
    <location>
        <begin position="12"/>
        <end position="29"/>
    </location>
</feature>
<organism evidence="2 3">
    <name type="scientific">Deinococcus hopiensis KR-140</name>
    <dbReference type="NCBI Taxonomy" id="695939"/>
    <lineage>
        <taxon>Bacteria</taxon>
        <taxon>Thermotogati</taxon>
        <taxon>Deinococcota</taxon>
        <taxon>Deinococci</taxon>
        <taxon>Deinococcales</taxon>
        <taxon>Deinococcaceae</taxon>
        <taxon>Deinococcus</taxon>
    </lineage>
</organism>
<reference evidence="2 3" key="1">
    <citation type="submission" date="2017-04" db="EMBL/GenBank/DDBJ databases">
        <authorList>
            <person name="Afonso C.L."/>
            <person name="Miller P.J."/>
            <person name="Scott M.A."/>
            <person name="Spackman E."/>
            <person name="Goraichik I."/>
            <person name="Dimitrov K.M."/>
            <person name="Suarez D.L."/>
            <person name="Swayne D.E."/>
        </authorList>
    </citation>
    <scope>NUCLEOTIDE SEQUENCE [LARGE SCALE GENOMIC DNA]</scope>
    <source>
        <strain evidence="2 3">KR-140</strain>
    </source>
</reference>
<accession>A0A1W1UJ58</accession>
<evidence type="ECO:0000256" key="1">
    <source>
        <dbReference type="SAM" id="Phobius"/>
    </source>
</evidence>
<proteinExistence type="predicted"/>
<keyword evidence="1" id="KW-0812">Transmembrane</keyword>
<evidence type="ECO:0000313" key="3">
    <source>
        <dbReference type="Proteomes" id="UP000192582"/>
    </source>
</evidence>
<dbReference type="AlphaFoldDB" id="A0A1W1UJ58"/>
<keyword evidence="1" id="KW-1133">Transmembrane helix</keyword>